<feature type="compositionally biased region" description="Basic and acidic residues" evidence="8">
    <location>
        <begin position="535"/>
        <end position="565"/>
    </location>
</feature>
<keyword evidence="6" id="KW-0694">RNA-binding</keyword>
<feature type="compositionally biased region" description="Low complexity" evidence="8">
    <location>
        <begin position="1"/>
        <end position="31"/>
    </location>
</feature>
<dbReference type="InterPro" id="IPR003890">
    <property type="entry name" value="MIF4G-like_typ-3"/>
</dbReference>
<dbReference type="STRING" id="1754191.A0A1Y1VG08"/>
<feature type="region of interest" description="Disordered" evidence="8">
    <location>
        <begin position="194"/>
        <end position="262"/>
    </location>
</feature>
<evidence type="ECO:0000256" key="5">
    <source>
        <dbReference type="ARBA" id="ARBA00022553"/>
    </source>
</evidence>
<feature type="compositionally biased region" description="Polar residues" evidence="8">
    <location>
        <begin position="196"/>
        <end position="206"/>
    </location>
</feature>
<feature type="compositionally biased region" description="Low complexity" evidence="8">
    <location>
        <begin position="136"/>
        <end position="155"/>
    </location>
</feature>
<feature type="region of interest" description="Disordered" evidence="8">
    <location>
        <begin position="987"/>
        <end position="1021"/>
    </location>
</feature>
<comment type="subcellular location">
    <subcellularLocation>
        <location evidence="1">Cytoplasm</location>
    </subcellularLocation>
</comment>
<protein>
    <recommendedName>
        <fullName evidence="9">MI domain-containing protein</fullName>
    </recommendedName>
</protein>
<comment type="caution">
    <text evidence="10">The sequence shown here is derived from an EMBL/GenBank/DDBJ whole genome shotgun (WGS) entry which is preliminary data.</text>
</comment>
<feature type="compositionally biased region" description="Basic and acidic residues" evidence="8">
    <location>
        <begin position="483"/>
        <end position="495"/>
    </location>
</feature>
<feature type="compositionally biased region" description="Basic and acidic residues" evidence="8">
    <location>
        <begin position="617"/>
        <end position="728"/>
    </location>
</feature>
<feature type="region of interest" description="Disordered" evidence="8">
    <location>
        <begin position="1"/>
        <end position="60"/>
    </location>
</feature>
<feature type="compositionally biased region" description="Polar residues" evidence="8">
    <location>
        <begin position="1350"/>
        <end position="1366"/>
    </location>
</feature>
<dbReference type="SUPFAM" id="SSF48371">
    <property type="entry name" value="ARM repeat"/>
    <property type="match status" value="2"/>
</dbReference>
<evidence type="ECO:0000256" key="1">
    <source>
        <dbReference type="ARBA" id="ARBA00004496"/>
    </source>
</evidence>
<evidence type="ECO:0000256" key="7">
    <source>
        <dbReference type="ARBA" id="ARBA00022917"/>
    </source>
</evidence>
<dbReference type="GO" id="GO:0003743">
    <property type="term" value="F:translation initiation factor activity"/>
    <property type="evidence" value="ECO:0007669"/>
    <property type="project" value="UniProtKB-KW"/>
</dbReference>
<keyword evidence="11" id="KW-1185">Reference proteome</keyword>
<dbReference type="GO" id="GO:0003729">
    <property type="term" value="F:mRNA binding"/>
    <property type="evidence" value="ECO:0007669"/>
    <property type="project" value="TreeGrafter"/>
</dbReference>
<sequence>MNNKRYSSNNNNDSLYGSNSQQSMSSNLSQGGKKKQNNNRTIQGGSSSGTTNNSSSGEAVRYKKGLMKNKPKPMGKGITFGTIGSNEVDDKVNSSLNSPVVEQPDVNAFNNDKIEKTSNNFQFKQEKPNNPIPESNNNNTNNKSNTNNTNNTNNNQKGFINSHDNELKQPAPMHHPNIAAAINEAIPRTHSAPPSIIQQQRKQNNGHMDPKNEINSNFGPHHFQNQHPQPHHQVHNQQRQMHPPRVQQMQSRPMPLQQNQGPIPSQQNMQPFMNNNTFNNNPNNNMGNNPNNNMNVNNYNRNSAQYNNQGYSNYSPYHNNNFHMNHNNSNNGHFPPPNHMNNNQFQGQPIHNKHQPHQMQRNSGFNNRQNNRMSQPPPNQPPFGPQIAYAPNQRGDMPPILYQQPPPPPVYYPQQFYLATAMIPPQQSFIVQANIGQRSSTKIKITNPNNNEEVNFKKETKPFVKVSPYTTPEPKNKAIKIVKPQDDKKDEKKSDTPSSATTPQSKTPDEKKSTTTSPIKSTPPTKISSAPTSAVEKESAKKIGEIGEKEETQIVDDKITKENDTKVAPVVTGLSSSAPATPSGEKTNSIKITSPNKEAPKTPLSANAASSPLKNENIGEKESKELESETVKKTTSEPQKPSEPKEEKTKVEEIKKETPKEKESVKKDEKVEEKEKKEEAEKKVEEVKIVGAAEKENKNAEKSKEEGKEKETDVTTDDKSANEEKTPTDSKPQTPKKAEPTKKENAFGNMPGSTIGKSLLKNNKIVKEPEETPFIKSNGGVMGGVMGNIVNSQVNKMSAINQQKPQNKVKQPYPKPASEYVLESDFSKIKYPENMKIPTNDKDYPIYPKEFILSFKEKCIYRPETLKPEDVDSIMIGDKEKKRTSHIQPTKQNSATNPMMRQNSNPSNINMQRNPAMMKNPNEHLLQKRVPSGHFTGPQMMNQQPMPMGQGMQMGPGPQGMPMGQQMGPNGFRFPMPQMVNQVPNMGNRQGSNGSRNRNMNNNGRMNRNMSRQSKIGGPTIPMSDVAPLAKSENAWKPQLNNDKIIDNIEDEEEKKEALKEQIFRKVKGILNKLTYEHFNSLSKQIIEIGITDEAILEGVINLVFDKALDEPNFGSLYAELCKSISDELPKIQSWMIDKKSENKNNLFRKLLLNKCQLEFEKEVKWTEENKITKPVSEMTEEEKNEWATKETERIKIKRRSLGNIKFIGELFKLSMLSEKIMHQCVGKLLFSNFENPEEEDLESLCNLMKTIGRKLDNNEKAQKHMNLYFDKIEELSKRKTIPSRIRFMLQDVYELRKDDWKSRTVTQGPKTIAQIHQDAEKEKKDMEKLRNSGRSGSGHNGMKNDYRNNRQSQDGWNTPKPQTRTAGDLSHFGKINSISNGSNNILLGPPKRGLGGFGWANKKTDSNTEMRKSGSGFIQNKNSMSNSPVNQSPSFTSKNIFSTLTDETGDRRKSIDSGRSSSGSQRDRSPMKASPNKPKMSEEQAKKRIENVFKEFLENNDKQECILTCKEVKDGDQSGVIMGILIDVSCNIIKEYKNLANMNAILYDEEIISREDIIESLKKNVEFIGDMIIDVPKYSNIIGCFVAELIESNAIDFKDVLEISKVIENRAQYGPSFITSIISEFLASYPEDKLIKAWKSSNVNAADFFEGDIKDNLINDIKDKIVDSPISSVWPLAAVAKYLKNNLDGGNSNEIIKYIESQLDKNTLNSSTFAEVFVGRCIKYVTTKTIFQNQFRPKEHSRELYKEKEEIITKIKSVLSHFINNNNSVDVINSIQDYCLDTKYRINESDKILLFENLVRIFINLEIIDKSSLDAYTKDKKSSSNKNKIVNSPSFQKFTESINQA</sequence>
<dbReference type="GO" id="GO:0010494">
    <property type="term" value="C:cytoplasmic stress granule"/>
    <property type="evidence" value="ECO:0007669"/>
    <property type="project" value="UniProtKB-ARBA"/>
</dbReference>
<gene>
    <name evidence="10" type="ORF">BCR36DRAFT_281579</name>
</gene>
<evidence type="ECO:0000256" key="8">
    <source>
        <dbReference type="SAM" id="MobiDB-lite"/>
    </source>
</evidence>
<evidence type="ECO:0000256" key="6">
    <source>
        <dbReference type="ARBA" id="ARBA00022884"/>
    </source>
</evidence>
<feature type="compositionally biased region" description="Polar residues" evidence="8">
    <location>
        <begin position="886"/>
        <end position="903"/>
    </location>
</feature>
<name>A0A1Y1VG08_9FUNG</name>
<organism evidence="10 11">
    <name type="scientific">Piromyces finnis</name>
    <dbReference type="NCBI Taxonomy" id="1754191"/>
    <lineage>
        <taxon>Eukaryota</taxon>
        <taxon>Fungi</taxon>
        <taxon>Fungi incertae sedis</taxon>
        <taxon>Chytridiomycota</taxon>
        <taxon>Chytridiomycota incertae sedis</taxon>
        <taxon>Neocallimastigomycetes</taxon>
        <taxon>Neocallimastigales</taxon>
        <taxon>Neocallimastigaceae</taxon>
        <taxon>Piromyces</taxon>
    </lineage>
</organism>
<dbReference type="SMART" id="SM00543">
    <property type="entry name" value="MIF4G"/>
    <property type="match status" value="1"/>
</dbReference>
<dbReference type="Pfam" id="PF02847">
    <property type="entry name" value="MA3"/>
    <property type="match status" value="1"/>
</dbReference>
<keyword evidence="5" id="KW-0597">Phosphoprotein</keyword>
<feature type="region of interest" description="Disordered" evidence="8">
    <location>
        <begin position="328"/>
        <end position="406"/>
    </location>
</feature>
<evidence type="ECO:0000256" key="2">
    <source>
        <dbReference type="ARBA" id="ARBA00005775"/>
    </source>
</evidence>
<feature type="region of interest" description="Disordered" evidence="8">
    <location>
        <begin position="880"/>
        <end position="903"/>
    </location>
</feature>
<evidence type="ECO:0000313" key="10">
    <source>
        <dbReference type="EMBL" id="ORX55356.1"/>
    </source>
</evidence>
<dbReference type="InterPro" id="IPR016024">
    <property type="entry name" value="ARM-type_fold"/>
</dbReference>
<dbReference type="EMBL" id="MCFH01000009">
    <property type="protein sequence ID" value="ORX55356.1"/>
    <property type="molecule type" value="Genomic_DNA"/>
</dbReference>
<dbReference type="InterPro" id="IPR003891">
    <property type="entry name" value="Initiation_fac_eIF4g_MI"/>
</dbReference>
<feature type="compositionally biased region" description="Polar residues" evidence="8">
    <location>
        <begin position="247"/>
        <end position="262"/>
    </location>
</feature>
<keyword evidence="7" id="KW-0648">Protein biosynthesis</keyword>
<feature type="compositionally biased region" description="Polar residues" evidence="8">
    <location>
        <begin position="573"/>
        <end position="596"/>
    </location>
</feature>
<reference evidence="10 11" key="2">
    <citation type="submission" date="2016-08" db="EMBL/GenBank/DDBJ databases">
        <title>Pervasive Adenine N6-methylation of Active Genes in Fungi.</title>
        <authorList>
            <consortium name="DOE Joint Genome Institute"/>
            <person name="Mondo S.J."/>
            <person name="Dannebaum R.O."/>
            <person name="Kuo R.C."/>
            <person name="Labutti K."/>
            <person name="Haridas S."/>
            <person name="Kuo A."/>
            <person name="Salamov A."/>
            <person name="Ahrendt S.R."/>
            <person name="Lipzen A."/>
            <person name="Sullivan W."/>
            <person name="Andreopoulos W.B."/>
            <person name="Clum A."/>
            <person name="Lindquist E."/>
            <person name="Daum C."/>
            <person name="Ramamoorthy G.K."/>
            <person name="Gryganskyi A."/>
            <person name="Culley D."/>
            <person name="Magnuson J.K."/>
            <person name="James T.Y."/>
            <person name="O'Malley M.A."/>
            <person name="Stajich J.E."/>
            <person name="Spatafora J.W."/>
            <person name="Visel A."/>
            <person name="Grigoriev I.V."/>
        </authorList>
    </citation>
    <scope>NUCLEOTIDE SEQUENCE [LARGE SCALE GENOMIC DNA]</scope>
    <source>
        <strain evidence="11">finn</strain>
    </source>
</reference>
<dbReference type="Proteomes" id="UP000193719">
    <property type="component" value="Unassembled WGS sequence"/>
</dbReference>
<feature type="compositionally biased region" description="Basic and acidic residues" evidence="8">
    <location>
        <begin position="736"/>
        <end position="745"/>
    </location>
</feature>
<dbReference type="PANTHER" id="PTHR23253">
    <property type="entry name" value="EUKARYOTIC TRANSLATION INITIATION FACTOR 4 GAMMA"/>
    <property type="match status" value="1"/>
</dbReference>
<comment type="similarity">
    <text evidence="2">Belongs to the eukaryotic initiation factor 4G family.</text>
</comment>
<feature type="compositionally biased region" description="Low complexity" evidence="8">
    <location>
        <begin position="44"/>
        <end position="57"/>
    </location>
</feature>
<feature type="domain" description="MI" evidence="9">
    <location>
        <begin position="1485"/>
        <end position="1606"/>
    </location>
</feature>
<keyword evidence="3" id="KW-0963">Cytoplasm</keyword>
<dbReference type="PROSITE" id="PS51366">
    <property type="entry name" value="MI"/>
    <property type="match status" value="1"/>
</dbReference>
<dbReference type="Gene3D" id="1.25.40.180">
    <property type="match status" value="3"/>
</dbReference>
<dbReference type="GO" id="GO:0016281">
    <property type="term" value="C:eukaryotic translation initiation factor 4F complex"/>
    <property type="evidence" value="ECO:0007669"/>
    <property type="project" value="TreeGrafter"/>
</dbReference>
<feature type="compositionally biased region" description="Basic and acidic residues" evidence="8">
    <location>
        <begin position="1403"/>
        <end position="1413"/>
    </location>
</feature>
<keyword evidence="4" id="KW-0396">Initiation factor</keyword>
<feature type="compositionally biased region" description="Low complexity" evidence="8">
    <location>
        <begin position="514"/>
        <end position="529"/>
    </location>
</feature>
<dbReference type="OrthoDB" id="514777at2759"/>
<feature type="region of interest" description="Disordered" evidence="8">
    <location>
        <begin position="90"/>
        <end position="172"/>
    </location>
</feature>
<feature type="region of interest" description="Disordered" evidence="8">
    <location>
        <begin position="1307"/>
        <end position="1485"/>
    </location>
</feature>
<feature type="compositionally biased region" description="Polar residues" evidence="8">
    <location>
        <begin position="1417"/>
        <end position="1447"/>
    </location>
</feature>
<evidence type="ECO:0000256" key="4">
    <source>
        <dbReference type="ARBA" id="ARBA00022540"/>
    </source>
</evidence>
<evidence type="ECO:0000259" key="9">
    <source>
        <dbReference type="PROSITE" id="PS51366"/>
    </source>
</evidence>
<dbReference type="PANTHER" id="PTHR23253:SF9">
    <property type="entry name" value="EUKARYOTIC TRANSLATION INITIATION FACTOR 4 GAMMA 2"/>
    <property type="match status" value="1"/>
</dbReference>
<feature type="region of interest" description="Disordered" evidence="8">
    <location>
        <begin position="465"/>
        <end position="761"/>
    </location>
</feature>
<feature type="compositionally biased region" description="Pro residues" evidence="8">
    <location>
        <begin position="375"/>
        <end position="384"/>
    </location>
</feature>
<feature type="compositionally biased region" description="Polar residues" evidence="8">
    <location>
        <begin position="604"/>
        <end position="614"/>
    </location>
</feature>
<reference evidence="10 11" key="1">
    <citation type="submission" date="2016-08" db="EMBL/GenBank/DDBJ databases">
        <title>Genomes of anaerobic fungi encode conserved fungal cellulosomes for biomass hydrolysis.</title>
        <authorList>
            <consortium name="DOE Joint Genome Institute"/>
            <person name="Haitjema C.H."/>
            <person name="Gilmore S.P."/>
            <person name="Henske J.K."/>
            <person name="Solomon K.V."/>
            <person name="De Groot R."/>
            <person name="Kuo A."/>
            <person name="Mondo S.J."/>
            <person name="Salamov A.A."/>
            <person name="Labutti K."/>
            <person name="Zhao Z."/>
            <person name="Chiniquy J."/>
            <person name="Barry K."/>
            <person name="Brewer H.M."/>
            <person name="Purvine S.O."/>
            <person name="Wright A.T."/>
            <person name="Boxma B."/>
            <person name="Van Alen T."/>
            <person name="Hackstein J.H."/>
            <person name="Baker S.E."/>
            <person name="Grigoriev I.V."/>
            <person name="O'Malley M.A."/>
        </authorList>
    </citation>
    <scope>NUCLEOTIDE SEQUENCE [LARGE SCALE GENOMIC DNA]</scope>
    <source>
        <strain evidence="11">finn</strain>
    </source>
</reference>
<dbReference type="Pfam" id="PF02854">
    <property type="entry name" value="MIF4G"/>
    <property type="match status" value="1"/>
</dbReference>
<feature type="compositionally biased region" description="Low complexity" evidence="8">
    <location>
        <begin position="1376"/>
        <end position="1389"/>
    </location>
</feature>
<proteinExistence type="inferred from homology"/>
<feature type="compositionally biased region" description="Polar residues" evidence="8">
    <location>
        <begin position="340"/>
        <end position="349"/>
    </location>
</feature>
<accession>A0A1Y1VG08</accession>
<evidence type="ECO:0000256" key="3">
    <source>
        <dbReference type="ARBA" id="ARBA00022490"/>
    </source>
</evidence>
<feature type="compositionally biased region" description="Low complexity" evidence="8">
    <location>
        <begin position="987"/>
        <end position="1014"/>
    </location>
</feature>
<feature type="compositionally biased region" description="Polar residues" evidence="8">
    <location>
        <begin position="496"/>
        <end position="506"/>
    </location>
</feature>
<evidence type="ECO:0000313" key="11">
    <source>
        <dbReference type="Proteomes" id="UP000193719"/>
    </source>
</evidence>
<feature type="compositionally biased region" description="Basic and acidic residues" evidence="8">
    <location>
        <begin position="1318"/>
        <end position="1331"/>
    </location>
</feature>
<dbReference type="FunFam" id="1.25.40.180:FF:000020">
    <property type="entry name" value="Eukaryotic translation initiation factor subunit"/>
    <property type="match status" value="1"/>
</dbReference>